<organism evidence="1 2">
    <name type="scientific">Xylanibacter ruminicola</name>
    <name type="common">Prevotella ruminicola</name>
    <dbReference type="NCBI Taxonomy" id="839"/>
    <lineage>
        <taxon>Bacteria</taxon>
        <taxon>Pseudomonadati</taxon>
        <taxon>Bacteroidota</taxon>
        <taxon>Bacteroidia</taxon>
        <taxon>Bacteroidales</taxon>
        <taxon>Prevotellaceae</taxon>
        <taxon>Xylanibacter</taxon>
    </lineage>
</organism>
<evidence type="ECO:0000313" key="2">
    <source>
        <dbReference type="Proteomes" id="UP000184280"/>
    </source>
</evidence>
<proteinExistence type="predicted"/>
<dbReference type="EMBL" id="FRCJ01000010">
    <property type="protein sequence ID" value="SHN04711.1"/>
    <property type="molecule type" value="Genomic_DNA"/>
</dbReference>
<evidence type="ECO:0000313" key="1">
    <source>
        <dbReference type="EMBL" id="SHN04711.1"/>
    </source>
</evidence>
<accession>A0A1M7NLD8</accession>
<gene>
    <name evidence="1" type="ORF">SAMN04488494_0105</name>
</gene>
<dbReference type="Proteomes" id="UP000184280">
    <property type="component" value="Unassembled WGS sequence"/>
</dbReference>
<protein>
    <submittedName>
        <fullName evidence="1">Uncharacterized protein</fullName>
    </submittedName>
</protein>
<name>A0A1M7NLD8_XYLRU</name>
<dbReference type="AlphaFoldDB" id="A0A1M7NLD8"/>
<reference evidence="1 2" key="1">
    <citation type="submission" date="2016-11" db="EMBL/GenBank/DDBJ databases">
        <authorList>
            <person name="Jaros S."/>
            <person name="Januszkiewicz K."/>
            <person name="Wedrychowicz H."/>
        </authorList>
    </citation>
    <scope>NUCLEOTIDE SEQUENCE [LARGE SCALE GENOMIC DNA]</scope>
    <source>
        <strain evidence="1 2">BPI-34</strain>
    </source>
</reference>
<sequence length="77" mass="8742">MPRQKVTIGYPGKFPERASRIRHYPFINAKNPVGYAAESGEQDFIDTTPFSLLKVLFDYPGRIPRGQDLIDTTQEKG</sequence>